<evidence type="ECO:0000259" key="3">
    <source>
        <dbReference type="PROSITE" id="PS50113"/>
    </source>
</evidence>
<dbReference type="GeneID" id="92352270"/>
<dbReference type="Gene3D" id="3.30.70.270">
    <property type="match status" value="1"/>
</dbReference>
<keyword evidence="1" id="KW-1133">Transmembrane helix</keyword>
<evidence type="ECO:0000313" key="6">
    <source>
        <dbReference type="EMBL" id="EIM31449.1"/>
    </source>
</evidence>
<dbReference type="SUPFAM" id="SSF55073">
    <property type="entry name" value="Nucleotide cyclase"/>
    <property type="match status" value="1"/>
</dbReference>
<dbReference type="InterPro" id="IPR000160">
    <property type="entry name" value="GGDEF_dom"/>
</dbReference>
<dbReference type="InterPro" id="IPR043128">
    <property type="entry name" value="Rev_trsase/Diguanyl_cyclase"/>
</dbReference>
<dbReference type="OrthoDB" id="9813903at2"/>
<dbReference type="InterPro" id="IPR035919">
    <property type="entry name" value="EAL_sf"/>
</dbReference>
<feature type="domain" description="GGDEF" evidence="5">
    <location>
        <begin position="612"/>
        <end position="746"/>
    </location>
</feature>
<accession>I4Z5F7</accession>
<dbReference type="InterPro" id="IPR033425">
    <property type="entry name" value="MASE3"/>
</dbReference>
<dbReference type="PROSITE" id="PS50887">
    <property type="entry name" value="GGDEF"/>
    <property type="match status" value="1"/>
</dbReference>
<dbReference type="Proteomes" id="UP000053899">
    <property type="component" value="Unassembled WGS sequence"/>
</dbReference>
<feature type="transmembrane region" description="Helical" evidence="1">
    <location>
        <begin position="57"/>
        <end position="78"/>
    </location>
</feature>
<keyword evidence="1" id="KW-0472">Membrane</keyword>
<dbReference type="CDD" id="cd00130">
    <property type="entry name" value="PAS"/>
    <property type="match status" value="2"/>
</dbReference>
<feature type="transmembrane region" description="Helical" evidence="1">
    <location>
        <begin position="251"/>
        <end position="271"/>
    </location>
</feature>
<dbReference type="PROSITE" id="PS50883">
    <property type="entry name" value="EAL"/>
    <property type="match status" value="1"/>
</dbReference>
<dbReference type="SMART" id="SM00086">
    <property type="entry name" value="PAC"/>
    <property type="match status" value="2"/>
</dbReference>
<evidence type="ECO:0000256" key="1">
    <source>
        <dbReference type="SAM" id="Phobius"/>
    </source>
</evidence>
<dbReference type="RefSeq" id="WP_009453478.1">
    <property type="nucleotide sequence ID" value="NZ_JH660682.1"/>
</dbReference>
<dbReference type="InterPro" id="IPR029787">
    <property type="entry name" value="Nucleotide_cyclase"/>
</dbReference>
<dbReference type="Gene3D" id="3.30.450.20">
    <property type="entry name" value="PAS domain"/>
    <property type="match status" value="2"/>
</dbReference>
<dbReference type="Pfam" id="PF13426">
    <property type="entry name" value="PAS_9"/>
    <property type="match status" value="2"/>
</dbReference>
<feature type="transmembrane region" description="Helical" evidence="1">
    <location>
        <begin position="116"/>
        <end position="134"/>
    </location>
</feature>
<gene>
    <name evidence="6" type="ORF">LepocDRAFT_00001790</name>
</gene>
<dbReference type="CDD" id="cd01948">
    <property type="entry name" value="EAL"/>
    <property type="match status" value="1"/>
</dbReference>
<dbReference type="InterPro" id="IPR035965">
    <property type="entry name" value="PAS-like_dom_sf"/>
</dbReference>
<reference evidence="6 7" key="1">
    <citation type="submission" date="2012-04" db="EMBL/GenBank/DDBJ databases">
        <title>Improved High-Quality Draft sequence of Leptothrix ochracea L12.</title>
        <authorList>
            <consortium name="US DOE Joint Genome Institute"/>
            <person name="Lucas S."/>
            <person name="Han J."/>
            <person name="Lapidus A."/>
            <person name="Cheng J.-F."/>
            <person name="Goodwin L."/>
            <person name="Pitluck S."/>
            <person name="Peters L."/>
            <person name="Zeytun A."/>
            <person name="Detter J.C."/>
            <person name="Han C."/>
            <person name="Tapia R."/>
            <person name="Land M."/>
            <person name="Hauser L."/>
            <person name="Kyrpides N."/>
            <person name="Ivanova N."/>
            <person name="Pagani I."/>
            <person name="Stepanauskas R."/>
            <person name="Masland D."/>
            <person name="Poulton N."/>
            <person name="Emerson D."/>
            <person name="Fleming E."/>
            <person name="Woyke T."/>
        </authorList>
    </citation>
    <scope>NUCLEOTIDE SEQUENCE [LARGE SCALE GENOMIC DNA]</scope>
    <source>
        <strain evidence="6 7">L12</strain>
    </source>
</reference>
<evidence type="ECO:0000259" key="4">
    <source>
        <dbReference type="PROSITE" id="PS50883"/>
    </source>
</evidence>
<keyword evidence="7" id="KW-1185">Reference proteome</keyword>
<feature type="domain" description="PAS" evidence="2">
    <location>
        <begin position="452"/>
        <end position="501"/>
    </location>
</feature>
<dbReference type="InterPro" id="IPR000700">
    <property type="entry name" value="PAS-assoc_C"/>
</dbReference>
<dbReference type="EMBL" id="JH660682">
    <property type="protein sequence ID" value="EIM31449.1"/>
    <property type="molecule type" value="Genomic_DNA"/>
</dbReference>
<dbReference type="Pfam" id="PF17159">
    <property type="entry name" value="MASE3"/>
    <property type="match status" value="1"/>
</dbReference>
<dbReference type="GO" id="GO:0003824">
    <property type="term" value="F:catalytic activity"/>
    <property type="evidence" value="ECO:0007669"/>
    <property type="project" value="UniProtKB-ARBA"/>
</dbReference>
<dbReference type="PANTHER" id="PTHR44757">
    <property type="entry name" value="DIGUANYLATE CYCLASE DGCP"/>
    <property type="match status" value="1"/>
</dbReference>
<proteinExistence type="predicted"/>
<sequence length="1017" mass="114461">MGGEVGDKLIPHKTQGKQLGEPKTQSRIKKMTFIKAAVTTLAHGPALRWVDRYVGRYLGMSLGDVVGLGLLIVSVHFLSNYNYLLFHSTAELFSVFIAITISILAINCWQSIENQYVLFVGVGYLFIGFLDVLHTLTYKGMPIFQDYDYYAPQFWIAARYLEAFSMLLGFAFLGTSRRVNGLLTFGGFTLVTAWLVSAILYVKNFPVCFVAGHGLTPFKVISEYIICTLMLVNLVLLHRRKHHFDPGVYRLIRLSVILMILMELCFTLYVSDTMSDAINQTGHMIKIVAFYAIYKAVVVTGLRHPLHLLFRELSQKEAELEARVIERTSMLAKQSEKNLALLHNASDGITIMDRNANIIEVSDSFCDMLGYTREEMIGMNVAQWDCGFNSHEETMAVVQRQFEQQTRALFETRHRRKDGSTYDVEISGYPIELDGTMVLFNSSREITERKRAEQKLQLAANVFAHANEGIMVTTPSGVIVEINETFTRITGYSRDEVVGQTPRLLSSGRQSREFYDSMWRALIDKGHWSGEIWNRHKSGEFYATMQTISAVRDAQGKTLQYVAMFSDITTLKEHQNELEYIAHYDALTHLPNRVLLSDRLHQAMTQSVRRKNRLAVAFLDLDGFKAINDQHGHAVGDQVLVAMAVHMRQALREGDTLARLGGDEFVAVLLDLESFEASGPLLARLLDAASQPLRVDDLDVRLSASLGVTFFPQAQDVDADQLLRQADQAMYQAKLAGKNRYHVFDAELDQSVRGHHESLERLRQALNANEFVLHYQPKVHMRTGQVIGAEALIRWNHPTRGLLFPAQFLSVIEGHALSIHLGEWVLNHALTQIEQWHASGLDLKVSVNVGARQLQQADFAERLRVILAAHPEVKHGQLQLEVLETSALDDITWTANVIESCRKLGVTFSLDDFGTGYSSLTYLKRLPVVELKIDQSFVRNMLEDPDDLAILNGVIGLANAFNRQVIAEGVENVESGTLLLKLGCELAQGYGIARPMPGPDMPAWCLAWRPDPAWTQI</sequence>
<dbReference type="FunFam" id="3.30.70.270:FF:000001">
    <property type="entry name" value="Diguanylate cyclase domain protein"/>
    <property type="match status" value="1"/>
</dbReference>
<dbReference type="SUPFAM" id="SSF141868">
    <property type="entry name" value="EAL domain-like"/>
    <property type="match status" value="1"/>
</dbReference>
<dbReference type="AlphaFoldDB" id="I4Z5F7"/>
<dbReference type="PANTHER" id="PTHR44757:SF2">
    <property type="entry name" value="BIOFILM ARCHITECTURE MAINTENANCE PROTEIN MBAA"/>
    <property type="match status" value="1"/>
</dbReference>
<dbReference type="InterPro" id="IPR052155">
    <property type="entry name" value="Biofilm_reg_signaling"/>
</dbReference>
<evidence type="ECO:0000259" key="2">
    <source>
        <dbReference type="PROSITE" id="PS50112"/>
    </source>
</evidence>
<name>I4Z5F7_9BURK</name>
<feature type="domain" description="EAL" evidence="4">
    <location>
        <begin position="755"/>
        <end position="1009"/>
    </location>
</feature>
<feature type="domain" description="PAC" evidence="3">
    <location>
        <begin position="408"/>
        <end position="458"/>
    </location>
</feature>
<feature type="transmembrane region" description="Helical" evidence="1">
    <location>
        <begin position="84"/>
        <end position="109"/>
    </location>
</feature>
<dbReference type="SUPFAM" id="SSF55785">
    <property type="entry name" value="PYP-like sensor domain (PAS domain)"/>
    <property type="match status" value="2"/>
</dbReference>
<feature type="transmembrane region" description="Helical" evidence="1">
    <location>
        <begin position="221"/>
        <end position="239"/>
    </location>
</feature>
<dbReference type="SMART" id="SM00091">
    <property type="entry name" value="PAS"/>
    <property type="match status" value="2"/>
</dbReference>
<keyword evidence="1" id="KW-0812">Transmembrane</keyword>
<feature type="domain" description="PAS" evidence="2">
    <location>
        <begin position="334"/>
        <end position="380"/>
    </location>
</feature>
<evidence type="ECO:0000313" key="7">
    <source>
        <dbReference type="Proteomes" id="UP000053899"/>
    </source>
</evidence>
<dbReference type="NCBIfam" id="TIGR00254">
    <property type="entry name" value="GGDEF"/>
    <property type="match status" value="1"/>
</dbReference>
<dbReference type="InterPro" id="IPR001610">
    <property type="entry name" value="PAC"/>
</dbReference>
<dbReference type="SMART" id="SM00267">
    <property type="entry name" value="GGDEF"/>
    <property type="match status" value="1"/>
</dbReference>
<dbReference type="InterPro" id="IPR000014">
    <property type="entry name" value="PAS"/>
</dbReference>
<dbReference type="HOGENOM" id="CLU_000445_70_20_4"/>
<protein>
    <submittedName>
        <fullName evidence="6">PAS domain S-box/diguanylate cyclase (GGDEF) domain-containing protein</fullName>
    </submittedName>
</protein>
<dbReference type="CDD" id="cd01949">
    <property type="entry name" value="GGDEF"/>
    <property type="match status" value="1"/>
</dbReference>
<dbReference type="Gene3D" id="3.20.20.450">
    <property type="entry name" value="EAL domain"/>
    <property type="match status" value="1"/>
</dbReference>
<dbReference type="NCBIfam" id="TIGR00229">
    <property type="entry name" value="sensory_box"/>
    <property type="match status" value="2"/>
</dbReference>
<dbReference type="PROSITE" id="PS50113">
    <property type="entry name" value="PAC"/>
    <property type="match status" value="2"/>
</dbReference>
<dbReference type="InterPro" id="IPR001633">
    <property type="entry name" value="EAL_dom"/>
</dbReference>
<dbReference type="Pfam" id="PF00563">
    <property type="entry name" value="EAL"/>
    <property type="match status" value="1"/>
</dbReference>
<dbReference type="SMART" id="SM00052">
    <property type="entry name" value="EAL"/>
    <property type="match status" value="1"/>
</dbReference>
<dbReference type="PROSITE" id="PS50112">
    <property type="entry name" value="PAS"/>
    <property type="match status" value="2"/>
</dbReference>
<feature type="domain" description="PAC" evidence="3">
    <location>
        <begin position="528"/>
        <end position="580"/>
    </location>
</feature>
<feature type="transmembrane region" description="Helical" evidence="1">
    <location>
        <begin position="181"/>
        <end position="201"/>
    </location>
</feature>
<dbReference type="Pfam" id="PF00990">
    <property type="entry name" value="GGDEF"/>
    <property type="match status" value="1"/>
</dbReference>
<evidence type="ECO:0000259" key="5">
    <source>
        <dbReference type="PROSITE" id="PS50887"/>
    </source>
</evidence>
<feature type="transmembrane region" description="Helical" evidence="1">
    <location>
        <begin position="154"/>
        <end position="174"/>
    </location>
</feature>
<organism evidence="6 7">
    <name type="scientific">Leptothrix ochracea L12</name>
    <dbReference type="NCBI Taxonomy" id="735332"/>
    <lineage>
        <taxon>Bacteria</taxon>
        <taxon>Pseudomonadati</taxon>
        <taxon>Pseudomonadota</taxon>
        <taxon>Betaproteobacteria</taxon>
        <taxon>Burkholderiales</taxon>
        <taxon>Sphaerotilaceae</taxon>
        <taxon>Leptothrix</taxon>
    </lineage>
</organism>